<dbReference type="EMBL" id="AVOT02026658">
    <property type="protein sequence ID" value="MBW0518458.1"/>
    <property type="molecule type" value="Genomic_DNA"/>
</dbReference>
<dbReference type="AlphaFoldDB" id="A0A9Q3EGD1"/>
<evidence type="ECO:0000313" key="2">
    <source>
        <dbReference type="EMBL" id="MBW0518458.1"/>
    </source>
</evidence>
<proteinExistence type="predicted"/>
<evidence type="ECO:0000313" key="3">
    <source>
        <dbReference type="Proteomes" id="UP000765509"/>
    </source>
</evidence>
<feature type="compositionally biased region" description="Polar residues" evidence="1">
    <location>
        <begin position="64"/>
        <end position="81"/>
    </location>
</feature>
<protein>
    <submittedName>
        <fullName evidence="2">Uncharacterized protein</fullName>
    </submittedName>
</protein>
<accession>A0A9Q3EGD1</accession>
<reference evidence="2" key="1">
    <citation type="submission" date="2021-03" db="EMBL/GenBank/DDBJ databases">
        <title>Draft genome sequence of rust myrtle Austropuccinia psidii MF-1, a brazilian biotype.</title>
        <authorList>
            <person name="Quecine M.C."/>
            <person name="Pachon D.M.R."/>
            <person name="Bonatelli M.L."/>
            <person name="Correr F.H."/>
            <person name="Franceschini L.M."/>
            <person name="Leite T.F."/>
            <person name="Margarido G.R.A."/>
            <person name="Almeida C.A."/>
            <person name="Ferrarezi J.A."/>
            <person name="Labate C.A."/>
        </authorList>
    </citation>
    <scope>NUCLEOTIDE SEQUENCE</scope>
    <source>
        <strain evidence="2">MF-1</strain>
    </source>
</reference>
<feature type="region of interest" description="Disordered" evidence="1">
    <location>
        <begin position="58"/>
        <end position="83"/>
    </location>
</feature>
<organism evidence="2 3">
    <name type="scientific">Austropuccinia psidii MF-1</name>
    <dbReference type="NCBI Taxonomy" id="1389203"/>
    <lineage>
        <taxon>Eukaryota</taxon>
        <taxon>Fungi</taxon>
        <taxon>Dikarya</taxon>
        <taxon>Basidiomycota</taxon>
        <taxon>Pucciniomycotina</taxon>
        <taxon>Pucciniomycetes</taxon>
        <taxon>Pucciniales</taxon>
        <taxon>Sphaerophragmiaceae</taxon>
        <taxon>Austropuccinia</taxon>
    </lineage>
</organism>
<gene>
    <name evidence="2" type="ORF">O181_058173</name>
</gene>
<keyword evidence="3" id="KW-1185">Reference proteome</keyword>
<comment type="caution">
    <text evidence="2">The sequence shown here is derived from an EMBL/GenBank/DDBJ whole genome shotgun (WGS) entry which is preliminary data.</text>
</comment>
<evidence type="ECO:0000256" key="1">
    <source>
        <dbReference type="SAM" id="MobiDB-lite"/>
    </source>
</evidence>
<dbReference type="Proteomes" id="UP000765509">
    <property type="component" value="Unassembled WGS sequence"/>
</dbReference>
<name>A0A9Q3EGD1_9BASI</name>
<sequence>MEGARASISPQRLAKAFYPLLWSPEADISATLVVRSEKLQISINRDIPVSVQELVHGSKETRVETSSNNPVKENELISSRNGVLRTRKDRGTCKSLECNDCEWESPTNKSLVQNPNHFVRESEEVWPKEG</sequence>